<dbReference type="PANTHER" id="PTHR37694">
    <property type="entry name" value="SLR8022 PROTEIN"/>
    <property type="match status" value="1"/>
</dbReference>
<dbReference type="AlphaFoldDB" id="A0A6F8ZH54"/>
<dbReference type="PANTHER" id="PTHR37694:SF1">
    <property type="entry name" value="SLR8022 PROTEIN"/>
    <property type="match status" value="1"/>
</dbReference>
<reference evidence="3 4" key="1">
    <citation type="submission" date="2020-02" db="EMBL/GenBank/DDBJ databases">
        <authorList>
            <person name="Hogendoorn C."/>
        </authorList>
    </citation>
    <scope>NUCLEOTIDE SEQUENCE [LARGE SCALE GENOMIC DNA]</scope>
    <source>
        <strain evidence="3">R501</strain>
    </source>
</reference>
<sequence length="131" mass="14240">MEGAVSDMQKAWHLEQIPYGSEQPGILRGFETPFTMVNLLRFRTGQALAAHRTSSTALIAVLQGRVMVASGTEQAELGVGEAVLMEPDETHSLQAMEPAVVQLILSPHPRHHTLAETLGIPPAVRRFPPVL</sequence>
<organism evidence="3 4">
    <name type="scientific">Candidatus Hydrogenisulfobacillus filiaventi</name>
    <dbReference type="NCBI Taxonomy" id="2707344"/>
    <lineage>
        <taxon>Bacteria</taxon>
        <taxon>Bacillati</taxon>
        <taxon>Bacillota</taxon>
        <taxon>Clostridia</taxon>
        <taxon>Eubacteriales</taxon>
        <taxon>Clostridiales Family XVII. Incertae Sedis</taxon>
        <taxon>Candidatus Hydrogenisulfobacillus</taxon>
    </lineage>
</organism>
<dbReference type="Pfam" id="PF02311">
    <property type="entry name" value="AraC_binding"/>
    <property type="match status" value="1"/>
</dbReference>
<dbReference type="KEGG" id="hfv:R50_1503"/>
<dbReference type="Proteomes" id="UP000503399">
    <property type="component" value="Chromosome"/>
</dbReference>
<dbReference type="InterPro" id="IPR003313">
    <property type="entry name" value="AraC-bd"/>
</dbReference>
<evidence type="ECO:0000259" key="2">
    <source>
        <dbReference type="Pfam" id="PF02311"/>
    </source>
</evidence>
<evidence type="ECO:0000313" key="4">
    <source>
        <dbReference type="Proteomes" id="UP000503399"/>
    </source>
</evidence>
<proteinExistence type="predicted"/>
<dbReference type="InterPro" id="IPR014710">
    <property type="entry name" value="RmlC-like_jellyroll"/>
</dbReference>
<protein>
    <recommendedName>
        <fullName evidence="2">AraC-type arabinose-binding/dimerisation domain-containing protein</fullName>
    </recommendedName>
</protein>
<accession>A0A6F8ZH54</accession>
<dbReference type="SUPFAM" id="SSF51182">
    <property type="entry name" value="RmlC-like cupins"/>
    <property type="match status" value="1"/>
</dbReference>
<dbReference type="GO" id="GO:0006355">
    <property type="term" value="P:regulation of DNA-templated transcription"/>
    <property type="evidence" value="ECO:0007669"/>
    <property type="project" value="InterPro"/>
</dbReference>
<gene>
    <name evidence="3" type="ORF">R50_1503</name>
</gene>
<dbReference type="InterPro" id="IPR011051">
    <property type="entry name" value="RmlC_Cupin_sf"/>
</dbReference>
<keyword evidence="1" id="KW-0238">DNA-binding</keyword>
<dbReference type="EMBL" id="LR778114">
    <property type="protein sequence ID" value="CAB1129009.1"/>
    <property type="molecule type" value="Genomic_DNA"/>
</dbReference>
<keyword evidence="4" id="KW-1185">Reference proteome</keyword>
<evidence type="ECO:0000256" key="1">
    <source>
        <dbReference type="ARBA" id="ARBA00023125"/>
    </source>
</evidence>
<name>A0A6F8ZH54_9FIRM</name>
<dbReference type="Gene3D" id="2.60.120.10">
    <property type="entry name" value="Jelly Rolls"/>
    <property type="match status" value="1"/>
</dbReference>
<feature type="domain" description="AraC-type arabinose-binding/dimerisation" evidence="2">
    <location>
        <begin position="45"/>
        <end position="117"/>
    </location>
</feature>
<evidence type="ECO:0000313" key="3">
    <source>
        <dbReference type="EMBL" id="CAB1129009.1"/>
    </source>
</evidence>
<dbReference type="GO" id="GO:0003677">
    <property type="term" value="F:DNA binding"/>
    <property type="evidence" value="ECO:0007669"/>
    <property type="project" value="UniProtKB-KW"/>
</dbReference>